<evidence type="ECO:0008006" key="3">
    <source>
        <dbReference type="Google" id="ProtNLM"/>
    </source>
</evidence>
<dbReference type="Proteomes" id="UP000467841">
    <property type="component" value="Unassembled WGS sequence"/>
</dbReference>
<proteinExistence type="predicted"/>
<protein>
    <recommendedName>
        <fullName evidence="3">Endonuclease/exonuclease/phosphatase domain-containing protein</fullName>
    </recommendedName>
</protein>
<organism evidence="1 2">
    <name type="scientific">Microthlaspi erraticum</name>
    <dbReference type="NCBI Taxonomy" id="1685480"/>
    <lineage>
        <taxon>Eukaryota</taxon>
        <taxon>Viridiplantae</taxon>
        <taxon>Streptophyta</taxon>
        <taxon>Embryophyta</taxon>
        <taxon>Tracheophyta</taxon>
        <taxon>Spermatophyta</taxon>
        <taxon>Magnoliopsida</taxon>
        <taxon>eudicotyledons</taxon>
        <taxon>Gunneridae</taxon>
        <taxon>Pentapetalae</taxon>
        <taxon>rosids</taxon>
        <taxon>malvids</taxon>
        <taxon>Brassicales</taxon>
        <taxon>Brassicaceae</taxon>
        <taxon>Coluteocarpeae</taxon>
        <taxon>Microthlaspi</taxon>
    </lineage>
</organism>
<accession>A0A6D2KKZ1</accession>
<reference evidence="1" key="1">
    <citation type="submission" date="2020-01" db="EMBL/GenBank/DDBJ databases">
        <authorList>
            <person name="Mishra B."/>
        </authorList>
    </citation>
    <scope>NUCLEOTIDE SEQUENCE [LARGE SCALE GENOMIC DNA]</scope>
</reference>
<dbReference type="SUPFAM" id="SSF56219">
    <property type="entry name" value="DNase I-like"/>
    <property type="match status" value="1"/>
</dbReference>
<comment type="caution">
    <text evidence="1">The sequence shown here is derived from an EMBL/GenBank/DDBJ whole genome shotgun (WGS) entry which is preliminary data.</text>
</comment>
<dbReference type="InterPro" id="IPR036691">
    <property type="entry name" value="Endo/exonu/phosph_ase_sf"/>
</dbReference>
<keyword evidence="2" id="KW-1185">Reference proteome</keyword>
<name>A0A6D2KKZ1_9BRAS</name>
<dbReference type="Gene3D" id="3.60.10.10">
    <property type="entry name" value="Endonuclease/exonuclease/phosphatase"/>
    <property type="match status" value="1"/>
</dbReference>
<dbReference type="OrthoDB" id="1050897at2759"/>
<evidence type="ECO:0000313" key="1">
    <source>
        <dbReference type="EMBL" id="CAA7057596.1"/>
    </source>
</evidence>
<gene>
    <name evidence="1" type="ORF">MERR_LOCUS44832</name>
</gene>
<evidence type="ECO:0000313" key="2">
    <source>
        <dbReference type="Proteomes" id="UP000467841"/>
    </source>
</evidence>
<dbReference type="AlphaFoldDB" id="A0A6D2KKZ1"/>
<dbReference type="PANTHER" id="PTHR33710:SF77">
    <property type="entry name" value="DNASE I-LIKE SUPERFAMILY PROTEIN"/>
    <property type="match status" value="1"/>
</dbReference>
<sequence>MIVRLYERTSGNGRLSSDYLAFGDWINEMLLIDMGYKGNKFTWKRGREERFFIAKRLDRVLCCAQTRLKWQEARVTHLPFLASDHSALYLQLSPPATGDPSRRPFRFEAAWLCHDSFKELLSASWDPNIDTRNALSKVERVLRRWNKEVFGDVQRRKDELAKELIRVQEDIEQQQ</sequence>
<dbReference type="EMBL" id="CACVBM020001695">
    <property type="protein sequence ID" value="CAA7057596.1"/>
    <property type="molecule type" value="Genomic_DNA"/>
</dbReference>
<dbReference type="PANTHER" id="PTHR33710">
    <property type="entry name" value="BNAC02G09200D PROTEIN"/>
    <property type="match status" value="1"/>
</dbReference>